<accession>A0A2C5YJ27</accession>
<evidence type="ECO:0000256" key="1">
    <source>
        <dbReference type="SAM" id="SignalP"/>
    </source>
</evidence>
<comment type="caution">
    <text evidence="2">The sequence shown here is derived from an EMBL/GenBank/DDBJ whole genome shotgun (WGS) entry which is preliminary data.</text>
</comment>
<dbReference type="Proteomes" id="UP000224854">
    <property type="component" value="Unassembled WGS sequence"/>
</dbReference>
<keyword evidence="1" id="KW-0732">Signal</keyword>
<reference evidence="2 3" key="1">
    <citation type="submission" date="2017-06" db="EMBL/GenBank/DDBJ databases">
        <title>Ant-infecting Ophiocordyceps genomes reveal a high diversity of potential behavioral manipulation genes and a possible major role for enterotoxins.</title>
        <authorList>
            <person name="De Bekker C."/>
            <person name="Evans H.C."/>
            <person name="Brachmann A."/>
            <person name="Hughes D.P."/>
        </authorList>
    </citation>
    <scope>NUCLEOTIDE SEQUENCE [LARGE SCALE GENOMIC DNA]</scope>
    <source>
        <strain evidence="2 3">1348a</strain>
    </source>
</reference>
<organism evidence="2 3">
    <name type="scientific">Ophiocordyceps australis</name>
    <dbReference type="NCBI Taxonomy" id="1399860"/>
    <lineage>
        <taxon>Eukaryota</taxon>
        <taxon>Fungi</taxon>
        <taxon>Dikarya</taxon>
        <taxon>Ascomycota</taxon>
        <taxon>Pezizomycotina</taxon>
        <taxon>Sordariomycetes</taxon>
        <taxon>Hypocreomycetidae</taxon>
        <taxon>Hypocreales</taxon>
        <taxon>Ophiocordycipitaceae</taxon>
        <taxon>Ophiocordyceps</taxon>
    </lineage>
</organism>
<dbReference type="EMBL" id="NJEU01001422">
    <property type="protein sequence ID" value="PHH67500.1"/>
    <property type="molecule type" value="Genomic_DNA"/>
</dbReference>
<name>A0A2C5YJ27_9HYPO</name>
<feature type="signal peptide" evidence="1">
    <location>
        <begin position="1"/>
        <end position="15"/>
    </location>
</feature>
<proteinExistence type="predicted"/>
<evidence type="ECO:0000313" key="2">
    <source>
        <dbReference type="EMBL" id="PHH67500.1"/>
    </source>
</evidence>
<dbReference type="AlphaFoldDB" id="A0A2C5YJ27"/>
<feature type="chain" id="PRO_5012044543" evidence="1">
    <location>
        <begin position="16"/>
        <end position="114"/>
    </location>
</feature>
<evidence type="ECO:0000313" key="3">
    <source>
        <dbReference type="Proteomes" id="UP000224854"/>
    </source>
</evidence>
<gene>
    <name evidence="2" type="ORF">CDD82_1417</name>
</gene>
<keyword evidence="3" id="KW-1185">Reference proteome</keyword>
<sequence>MKFSLALLLLPLASAAVYPRQNQRSMQQIQQQVGLVMRDFAGCAQAAQQLSQNLKAQDEQASIQGAANLERNLDAAKKSIGNLRTIGAKQFGLRAFAEIVEANERARARQRNNQ</sequence>
<protein>
    <submittedName>
        <fullName evidence="2">Uncharacterized protein</fullName>
    </submittedName>
</protein>